<reference evidence="2" key="1">
    <citation type="journal article" date="2020" name="Stud. Mycol.">
        <title>101 Dothideomycetes genomes: a test case for predicting lifestyles and emergence of pathogens.</title>
        <authorList>
            <person name="Haridas S."/>
            <person name="Albert R."/>
            <person name="Binder M."/>
            <person name="Bloem J."/>
            <person name="Labutti K."/>
            <person name="Salamov A."/>
            <person name="Andreopoulos B."/>
            <person name="Baker S."/>
            <person name="Barry K."/>
            <person name="Bills G."/>
            <person name="Bluhm B."/>
            <person name="Cannon C."/>
            <person name="Castanera R."/>
            <person name="Culley D."/>
            <person name="Daum C."/>
            <person name="Ezra D."/>
            <person name="Gonzalez J."/>
            <person name="Henrissat B."/>
            <person name="Kuo A."/>
            <person name="Liang C."/>
            <person name="Lipzen A."/>
            <person name="Lutzoni F."/>
            <person name="Magnuson J."/>
            <person name="Mondo S."/>
            <person name="Nolan M."/>
            <person name="Ohm R."/>
            <person name="Pangilinan J."/>
            <person name="Park H.-J."/>
            <person name="Ramirez L."/>
            <person name="Alfaro M."/>
            <person name="Sun H."/>
            <person name="Tritt A."/>
            <person name="Yoshinaga Y."/>
            <person name="Zwiers L.-H."/>
            <person name="Turgeon B."/>
            <person name="Goodwin S."/>
            <person name="Spatafora J."/>
            <person name="Crous P."/>
            <person name="Grigoriev I."/>
        </authorList>
    </citation>
    <scope>NUCLEOTIDE SEQUENCE</scope>
    <source>
        <strain evidence="2">CBS 107.79</strain>
    </source>
</reference>
<keyword evidence="3" id="KW-1185">Reference proteome</keyword>
<evidence type="ECO:0000259" key="1">
    <source>
        <dbReference type="PROSITE" id="PS51186"/>
    </source>
</evidence>
<feature type="domain" description="N-acetyltransferase" evidence="1">
    <location>
        <begin position="168"/>
        <end position="247"/>
    </location>
</feature>
<dbReference type="InterPro" id="IPR016181">
    <property type="entry name" value="Acyl_CoA_acyltransferase"/>
</dbReference>
<dbReference type="InterPro" id="IPR000182">
    <property type="entry name" value="GNAT_dom"/>
</dbReference>
<name>A0A6A5VH95_9PLEO</name>
<dbReference type="AlphaFoldDB" id="A0A6A5VH95"/>
<protein>
    <recommendedName>
        <fullName evidence="1">N-acetyltransferase domain-containing protein</fullName>
    </recommendedName>
</protein>
<dbReference type="Pfam" id="PF00583">
    <property type="entry name" value="Acetyltransf_1"/>
    <property type="match status" value="1"/>
</dbReference>
<evidence type="ECO:0000313" key="3">
    <source>
        <dbReference type="Proteomes" id="UP000800036"/>
    </source>
</evidence>
<gene>
    <name evidence="2" type="ORF">BU23DRAFT_596948</name>
</gene>
<proteinExistence type="predicted"/>
<dbReference type="GO" id="GO:0016747">
    <property type="term" value="F:acyltransferase activity, transferring groups other than amino-acyl groups"/>
    <property type="evidence" value="ECO:0007669"/>
    <property type="project" value="InterPro"/>
</dbReference>
<dbReference type="CDD" id="cd04301">
    <property type="entry name" value="NAT_SF"/>
    <property type="match status" value="1"/>
</dbReference>
<dbReference type="PANTHER" id="PTHR42791:SF1">
    <property type="entry name" value="N-ACETYLTRANSFERASE DOMAIN-CONTAINING PROTEIN"/>
    <property type="match status" value="1"/>
</dbReference>
<accession>A0A6A5VH95</accession>
<sequence>MAHTNPSPTLTTTPKNHPIYTDFLAQNLLQDPVLSHILNDLPWHARPSATYHLLRTQLLLAAHKARALFVCATPTFSSIPTLREVKDLDPRCCAVVLPPGETLMDIGMLGRVNVLTSSASSGWWNLLPTLGFYFAAWKKYESEYLGPVEAVKASVFREGETFYSVMVMATAEAQRGKGLARKVLGKVLERARREGKPVWAEASSTSRGFYAQCGFEDVGEAVVLGRRCVEGKETEDVLVFPMVLWPEGYCRRSNKA</sequence>
<dbReference type="SUPFAM" id="SSF55729">
    <property type="entry name" value="Acyl-CoA N-acyltransferases (Nat)"/>
    <property type="match status" value="1"/>
</dbReference>
<dbReference type="Proteomes" id="UP000800036">
    <property type="component" value="Unassembled WGS sequence"/>
</dbReference>
<dbReference type="PANTHER" id="PTHR42791">
    <property type="entry name" value="GNAT FAMILY ACETYLTRANSFERASE"/>
    <property type="match status" value="1"/>
</dbReference>
<organism evidence="2 3">
    <name type="scientific">Bimuria novae-zelandiae CBS 107.79</name>
    <dbReference type="NCBI Taxonomy" id="1447943"/>
    <lineage>
        <taxon>Eukaryota</taxon>
        <taxon>Fungi</taxon>
        <taxon>Dikarya</taxon>
        <taxon>Ascomycota</taxon>
        <taxon>Pezizomycotina</taxon>
        <taxon>Dothideomycetes</taxon>
        <taxon>Pleosporomycetidae</taxon>
        <taxon>Pleosporales</taxon>
        <taxon>Massarineae</taxon>
        <taxon>Didymosphaeriaceae</taxon>
        <taxon>Bimuria</taxon>
    </lineage>
</organism>
<dbReference type="InterPro" id="IPR052523">
    <property type="entry name" value="Trichothecene_AcTrans"/>
</dbReference>
<dbReference type="PROSITE" id="PS51186">
    <property type="entry name" value="GNAT"/>
    <property type="match status" value="1"/>
</dbReference>
<evidence type="ECO:0000313" key="2">
    <source>
        <dbReference type="EMBL" id="KAF1976551.1"/>
    </source>
</evidence>
<dbReference type="OrthoDB" id="544277at2759"/>
<dbReference type="EMBL" id="ML976666">
    <property type="protein sequence ID" value="KAF1976551.1"/>
    <property type="molecule type" value="Genomic_DNA"/>
</dbReference>
<dbReference type="Gene3D" id="3.40.630.30">
    <property type="match status" value="1"/>
</dbReference>